<dbReference type="PATRIC" id="fig|50340.43.peg.593"/>
<comment type="caution">
    <text evidence="1">The sequence shown here is derived from an EMBL/GenBank/DDBJ whole genome shotgun (WGS) entry which is preliminary data.</text>
</comment>
<evidence type="ECO:0008006" key="3">
    <source>
        <dbReference type="Google" id="ProtNLM"/>
    </source>
</evidence>
<keyword evidence="2" id="KW-1185">Reference proteome</keyword>
<sequence length="234" mass="25684">MHPLKTLLATSLLVLAGCASQPPVPPPEFPGLEQSDKIAIQDLRPHSESEKEIFSLLITSDAYAIYRVADTATKPTGPRLLAHRAYETLPELGSQPSIKVLHFVTYANLQSQLRKNALLAGFTGPIGVALMADKSFPVGDVLTTRIDSQSLDKTEGKEEYTRAYFSAEENPKKSPVNLIYIDTEILGKRVTTRCLVPPIASKPHLFLVEAYDMCISNHLALYHANNQSQDTAAK</sequence>
<dbReference type="RefSeq" id="WP_054063251.1">
    <property type="nucleotide sequence ID" value="NZ_JSYZ01000011.1"/>
</dbReference>
<protein>
    <recommendedName>
        <fullName evidence="3">Lipoprotein</fullName>
    </recommendedName>
</protein>
<organism evidence="1 2">
    <name type="scientific">Pseudomonas asplenii</name>
    <dbReference type="NCBI Taxonomy" id="53407"/>
    <lineage>
        <taxon>Bacteria</taxon>
        <taxon>Pseudomonadati</taxon>
        <taxon>Pseudomonadota</taxon>
        <taxon>Gammaproteobacteria</taxon>
        <taxon>Pseudomonadales</taxon>
        <taxon>Pseudomonadaceae</taxon>
        <taxon>Pseudomonas</taxon>
    </lineage>
</organism>
<dbReference type="STRING" id="50340.PF66_03296"/>
<evidence type="ECO:0000313" key="2">
    <source>
        <dbReference type="Proteomes" id="UP000037931"/>
    </source>
</evidence>
<dbReference type="OrthoDB" id="5951236at2"/>
<dbReference type="PROSITE" id="PS51257">
    <property type="entry name" value="PROKAR_LIPOPROTEIN"/>
    <property type="match status" value="1"/>
</dbReference>
<reference evidence="1 2" key="1">
    <citation type="journal article" date="2015" name="PLoS ONE">
        <title>Rice-Infecting Pseudomonas Genomes Are Highly Accessorized and Harbor Multiple Putative Virulence Mechanisms to Cause Sheath Brown Rot.</title>
        <authorList>
            <person name="Quibod I.L."/>
            <person name="Grande G."/>
            <person name="Oreiro E.G."/>
            <person name="Borja F.N."/>
            <person name="Dossa G.S."/>
            <person name="Mauleon R."/>
            <person name="Cruz C.V."/>
            <person name="Oliva R."/>
        </authorList>
    </citation>
    <scope>NUCLEOTIDE SEQUENCE [LARGE SCALE GENOMIC DNA]</scope>
    <source>
        <strain evidence="1 2">IRRI 6609</strain>
    </source>
</reference>
<name>A0A0M9GG53_9PSED</name>
<evidence type="ECO:0000313" key="1">
    <source>
        <dbReference type="EMBL" id="KPA90163.1"/>
    </source>
</evidence>
<gene>
    <name evidence="1" type="ORF">PF66_03296</name>
</gene>
<accession>A0A0M9GG53</accession>
<proteinExistence type="predicted"/>
<dbReference type="Proteomes" id="UP000037931">
    <property type="component" value="Unassembled WGS sequence"/>
</dbReference>
<dbReference type="AlphaFoldDB" id="A0A0M9GG53"/>
<dbReference type="EMBL" id="JSYZ01000011">
    <property type="protein sequence ID" value="KPA90163.1"/>
    <property type="molecule type" value="Genomic_DNA"/>
</dbReference>